<dbReference type="Pfam" id="PF24494">
    <property type="entry name" value="DUF7587"/>
    <property type="match status" value="1"/>
</dbReference>
<evidence type="ECO:0000259" key="1">
    <source>
        <dbReference type="Pfam" id="PF24494"/>
    </source>
</evidence>
<name>A0ABR3GBW6_9PEZI</name>
<comment type="caution">
    <text evidence="2">The sequence shown here is derived from an EMBL/GenBank/DDBJ whole genome shotgun (WGS) entry which is preliminary data.</text>
</comment>
<sequence length="225" mass="25853">MESPSFVYRAFHKDSAGINSSNGFQSLLQGGWAMEDEDPSNTYISIQQHFDHVLNPSPWISTTNDLLRAIKMAADWLNDGKDDITIAVINVKACRNCEFYPGDYLALSYTDENSAVHKTEFLFRWEIPGQAIVACVPLLTLVGRGLWVLVPEVNRGRYWDKWETLETWRKEIRKALSREGSGVEFLQDVGRRAAEVALLFGRGDYTEYIGKEVALWWDERREIVW</sequence>
<feature type="domain" description="DUF7587" evidence="1">
    <location>
        <begin position="3"/>
        <end position="139"/>
    </location>
</feature>
<dbReference type="Proteomes" id="UP001447188">
    <property type="component" value="Unassembled WGS sequence"/>
</dbReference>
<gene>
    <name evidence="2" type="ORF">Q9L58_007723</name>
</gene>
<evidence type="ECO:0000313" key="2">
    <source>
        <dbReference type="EMBL" id="KAL0633410.1"/>
    </source>
</evidence>
<protein>
    <recommendedName>
        <fullName evidence="1">DUF7587 domain-containing protein</fullName>
    </recommendedName>
</protein>
<accession>A0ABR3GBW6</accession>
<organism evidence="2 3">
    <name type="scientific">Discina gigas</name>
    <dbReference type="NCBI Taxonomy" id="1032678"/>
    <lineage>
        <taxon>Eukaryota</taxon>
        <taxon>Fungi</taxon>
        <taxon>Dikarya</taxon>
        <taxon>Ascomycota</taxon>
        <taxon>Pezizomycotina</taxon>
        <taxon>Pezizomycetes</taxon>
        <taxon>Pezizales</taxon>
        <taxon>Discinaceae</taxon>
        <taxon>Discina</taxon>
    </lineage>
</organism>
<proteinExistence type="predicted"/>
<reference evidence="2 3" key="1">
    <citation type="submission" date="2024-02" db="EMBL/GenBank/DDBJ databases">
        <title>Discinaceae phylogenomics.</title>
        <authorList>
            <person name="Dirks A.C."/>
            <person name="James T.Y."/>
        </authorList>
    </citation>
    <scope>NUCLEOTIDE SEQUENCE [LARGE SCALE GENOMIC DNA]</scope>
    <source>
        <strain evidence="2 3">ACD0624</strain>
    </source>
</reference>
<dbReference type="EMBL" id="JBBBZM010000127">
    <property type="protein sequence ID" value="KAL0633410.1"/>
    <property type="molecule type" value="Genomic_DNA"/>
</dbReference>
<dbReference type="InterPro" id="IPR056009">
    <property type="entry name" value="DUF7587"/>
</dbReference>
<keyword evidence="3" id="KW-1185">Reference proteome</keyword>
<evidence type="ECO:0000313" key="3">
    <source>
        <dbReference type="Proteomes" id="UP001447188"/>
    </source>
</evidence>